<dbReference type="PANTHER" id="PTHR42844">
    <property type="entry name" value="DIHYDRONEOPTERIN ALDOLASE 1-RELATED"/>
    <property type="match status" value="1"/>
</dbReference>
<evidence type="ECO:0000256" key="2">
    <source>
        <dbReference type="ARBA" id="ARBA00005013"/>
    </source>
</evidence>
<dbReference type="NCBIfam" id="TIGR00525">
    <property type="entry name" value="folB"/>
    <property type="match status" value="1"/>
</dbReference>
<dbReference type="NCBIfam" id="TIGR00526">
    <property type="entry name" value="folB_dom"/>
    <property type="match status" value="1"/>
</dbReference>
<dbReference type="Proteomes" id="UP000292886">
    <property type="component" value="Chromosome"/>
</dbReference>
<dbReference type="AlphaFoldDB" id="A0A4P6YRL7"/>
<evidence type="ECO:0000259" key="8">
    <source>
        <dbReference type="SMART" id="SM00905"/>
    </source>
</evidence>
<evidence type="ECO:0000256" key="4">
    <source>
        <dbReference type="ARBA" id="ARBA00022909"/>
    </source>
</evidence>
<evidence type="ECO:0000256" key="3">
    <source>
        <dbReference type="ARBA" id="ARBA00005708"/>
    </source>
</evidence>
<dbReference type="InterPro" id="IPR006157">
    <property type="entry name" value="FolB_dom"/>
</dbReference>
<dbReference type="OrthoDB" id="9803748at2"/>
<dbReference type="SMART" id="SM00905">
    <property type="entry name" value="FolB"/>
    <property type="match status" value="1"/>
</dbReference>
<dbReference type="GO" id="GO:0046656">
    <property type="term" value="P:folic acid biosynthetic process"/>
    <property type="evidence" value="ECO:0007669"/>
    <property type="project" value="UniProtKB-UniRule"/>
</dbReference>
<evidence type="ECO:0000313" key="9">
    <source>
        <dbReference type="EMBL" id="QBO35243.1"/>
    </source>
</evidence>
<name>A0A4P6YRL7_9LACO</name>
<accession>A0A4P6YRL7</accession>
<evidence type="ECO:0000256" key="6">
    <source>
        <dbReference type="ARBA" id="ARBA00037702"/>
    </source>
</evidence>
<keyword evidence="4 7" id="KW-0289">Folate biosynthesis</keyword>
<dbReference type="EMBL" id="CP037940">
    <property type="protein sequence ID" value="QBO35243.1"/>
    <property type="molecule type" value="Genomic_DNA"/>
</dbReference>
<dbReference type="GO" id="GO:0004150">
    <property type="term" value="F:dihydroneopterin aldolase activity"/>
    <property type="evidence" value="ECO:0007669"/>
    <property type="project" value="UniProtKB-UniRule"/>
</dbReference>
<organism evidence="9 10">
    <name type="scientific">Periweissella cryptocerci</name>
    <dbReference type="NCBI Taxonomy" id="2506420"/>
    <lineage>
        <taxon>Bacteria</taxon>
        <taxon>Bacillati</taxon>
        <taxon>Bacillota</taxon>
        <taxon>Bacilli</taxon>
        <taxon>Lactobacillales</taxon>
        <taxon>Lactobacillaceae</taxon>
        <taxon>Periweissella</taxon>
    </lineage>
</organism>
<comment type="catalytic activity">
    <reaction evidence="1 7">
        <text>7,8-dihydroneopterin = 6-hydroxymethyl-7,8-dihydropterin + glycolaldehyde</text>
        <dbReference type="Rhea" id="RHEA:10540"/>
        <dbReference type="ChEBI" id="CHEBI:17001"/>
        <dbReference type="ChEBI" id="CHEBI:17071"/>
        <dbReference type="ChEBI" id="CHEBI:44841"/>
        <dbReference type="EC" id="4.1.2.25"/>
    </reaction>
</comment>
<evidence type="ECO:0000313" key="10">
    <source>
        <dbReference type="Proteomes" id="UP000292886"/>
    </source>
</evidence>
<dbReference type="RefSeq" id="WP_133362323.1">
    <property type="nucleotide sequence ID" value="NZ_CP037940.1"/>
</dbReference>
<comment type="pathway">
    <text evidence="2 7">Cofactor biosynthesis; tetrahydrofolate biosynthesis; 2-amino-4-hydroxy-6-hydroxymethyl-7,8-dihydropteridine diphosphate from 7,8-dihydroneopterin triphosphate: step 3/4.</text>
</comment>
<dbReference type="GO" id="GO:0005737">
    <property type="term" value="C:cytoplasm"/>
    <property type="evidence" value="ECO:0007669"/>
    <property type="project" value="TreeGrafter"/>
</dbReference>
<dbReference type="EC" id="4.1.2.25" evidence="7"/>
<dbReference type="PANTHER" id="PTHR42844:SF1">
    <property type="entry name" value="DIHYDRONEOPTERIN ALDOLASE 1-RELATED"/>
    <property type="match status" value="1"/>
</dbReference>
<evidence type="ECO:0000256" key="1">
    <source>
        <dbReference type="ARBA" id="ARBA00001353"/>
    </source>
</evidence>
<keyword evidence="10" id="KW-1185">Reference proteome</keyword>
<comment type="function">
    <text evidence="6 7">Catalyzes the conversion of 7,8-dihydroneopterin to 6-hydroxymethyl-7,8-dihydropterin.</text>
</comment>
<feature type="domain" description="Dihydroneopterin aldolase/epimerase" evidence="8">
    <location>
        <begin position="4"/>
        <end position="117"/>
    </location>
</feature>
<evidence type="ECO:0000256" key="5">
    <source>
        <dbReference type="ARBA" id="ARBA00023239"/>
    </source>
</evidence>
<dbReference type="Pfam" id="PF02152">
    <property type="entry name" value="FolB"/>
    <property type="match status" value="1"/>
</dbReference>
<proteinExistence type="inferred from homology"/>
<dbReference type="InterPro" id="IPR006156">
    <property type="entry name" value="Dihydroneopterin_aldolase"/>
</dbReference>
<dbReference type="Gene3D" id="3.30.1130.10">
    <property type="match status" value="1"/>
</dbReference>
<comment type="similarity">
    <text evidence="3 7">Belongs to the DHNA family.</text>
</comment>
<dbReference type="GO" id="GO:0046654">
    <property type="term" value="P:tetrahydrofolate biosynthetic process"/>
    <property type="evidence" value="ECO:0007669"/>
    <property type="project" value="UniProtKB-UniRule"/>
</dbReference>
<gene>
    <name evidence="9" type="primary">folB</name>
    <name evidence="9" type="ORF">EQG49_01590</name>
</gene>
<dbReference type="InterPro" id="IPR043133">
    <property type="entry name" value="GTP-CH-I_C/QueF"/>
</dbReference>
<sequence>MGKIKLNNMQFHTYNGVLVEEKKIGQRIQIDVEIQYPIETQVHDDDLTTTISYADVYDDVANFVNEFNFNLIESVANGLLQLLLAKYPMAEAMTVRIRKVGVPIAGIFDNMEIEVSGVNQHDTK</sequence>
<protein>
    <recommendedName>
        <fullName evidence="7">7,8-dihydroneopterin aldolase</fullName>
        <ecNumber evidence="7">4.1.2.25</ecNumber>
    </recommendedName>
</protein>
<dbReference type="KEGG" id="wei:EQG49_01590"/>
<dbReference type="SUPFAM" id="SSF55620">
    <property type="entry name" value="Tetrahydrobiopterin biosynthesis enzymes-like"/>
    <property type="match status" value="1"/>
</dbReference>
<keyword evidence="5 7" id="KW-0456">Lyase</keyword>
<evidence type="ECO:0000256" key="7">
    <source>
        <dbReference type="RuleBase" id="RU362079"/>
    </source>
</evidence>
<dbReference type="UniPathway" id="UPA00077">
    <property type="reaction ID" value="UER00154"/>
</dbReference>
<reference evidence="10" key="1">
    <citation type="submission" date="2019-03" db="EMBL/GenBank/DDBJ databases">
        <title>Weissella sp. 26KH-42 Genome sequencing.</title>
        <authorList>
            <person name="Heo J."/>
            <person name="Kim S.-J."/>
            <person name="Kim J.-S."/>
            <person name="Hong S.-B."/>
            <person name="Kwon S.-W."/>
        </authorList>
    </citation>
    <scope>NUCLEOTIDE SEQUENCE [LARGE SCALE GENOMIC DNA]</scope>
    <source>
        <strain evidence="10">26KH-42</strain>
    </source>
</reference>